<dbReference type="STRING" id="563192.HMPREF0179_02655"/>
<dbReference type="EMBL" id="ADCP02000001">
    <property type="protein sequence ID" value="EFV43536.1"/>
    <property type="molecule type" value="Genomic_DNA"/>
</dbReference>
<gene>
    <name evidence="1" type="ORF">HMPREF0179_02655</name>
</gene>
<dbReference type="HOGENOM" id="CLU_2665201_0_0_7"/>
<dbReference type="eggNOG" id="ENOG5032EVQ">
    <property type="taxonomic scope" value="Bacteria"/>
</dbReference>
<protein>
    <submittedName>
        <fullName evidence="1">Uncharacterized protein</fullName>
    </submittedName>
</protein>
<evidence type="ECO:0000313" key="2">
    <source>
        <dbReference type="Proteomes" id="UP000006034"/>
    </source>
</evidence>
<sequence>MSQYKLVYYSGMNMNLVQGASEIVEADSFNDALSLKCSWPVFEARDHLSAAAQNPGTCVYYTEMWEAVLMDPKQASTSHDCYGDFSGMRY</sequence>
<dbReference type="OrthoDB" id="5459984at2"/>
<dbReference type="AlphaFoldDB" id="E5Y8Y7"/>
<evidence type="ECO:0000313" key="1">
    <source>
        <dbReference type="EMBL" id="EFV43536.1"/>
    </source>
</evidence>
<organism evidence="1 2">
    <name type="scientific">Bilophila wadsworthia (strain 3_1_6)</name>
    <dbReference type="NCBI Taxonomy" id="563192"/>
    <lineage>
        <taxon>Bacteria</taxon>
        <taxon>Pseudomonadati</taxon>
        <taxon>Thermodesulfobacteriota</taxon>
        <taxon>Desulfovibrionia</taxon>
        <taxon>Desulfovibrionales</taxon>
        <taxon>Desulfovibrionaceae</taxon>
        <taxon>Bilophila</taxon>
    </lineage>
</organism>
<reference evidence="1 2" key="2">
    <citation type="submission" date="2013-04" db="EMBL/GenBank/DDBJ databases">
        <title>The Genome Sequence of Bilophila wadsworthia 3_1_6.</title>
        <authorList>
            <consortium name="The Broad Institute Genomics Platform"/>
            <person name="Earl A."/>
            <person name="Ward D."/>
            <person name="Feldgarden M."/>
            <person name="Gevers D."/>
            <person name="Sibley C."/>
            <person name="Strauss J."/>
            <person name="Allen-Vercoe E."/>
            <person name="Walker B."/>
            <person name="Young S."/>
            <person name="Zeng Q."/>
            <person name="Gargeya S."/>
            <person name="Fitzgerald M."/>
            <person name="Haas B."/>
            <person name="Abouelleil A."/>
            <person name="Allen A.W."/>
            <person name="Alvarado L."/>
            <person name="Arachchi H.M."/>
            <person name="Berlin A.M."/>
            <person name="Chapman S.B."/>
            <person name="Gainer-Dewar J."/>
            <person name="Goldberg J."/>
            <person name="Griggs A."/>
            <person name="Gujja S."/>
            <person name="Hansen M."/>
            <person name="Howarth C."/>
            <person name="Imamovic A."/>
            <person name="Ireland A."/>
            <person name="Larimer J."/>
            <person name="McCowan C."/>
            <person name="Murphy C."/>
            <person name="Pearson M."/>
            <person name="Poon T.W."/>
            <person name="Priest M."/>
            <person name="Roberts A."/>
            <person name="Saif S."/>
            <person name="Shea T."/>
            <person name="Sisk P."/>
            <person name="Sykes S."/>
            <person name="Wortman J."/>
            <person name="Nusbaum C."/>
            <person name="Birren B."/>
        </authorList>
    </citation>
    <scope>NUCLEOTIDE SEQUENCE [LARGE SCALE GENOMIC DNA]</scope>
    <source>
        <strain evidence="1 2">3_1_6</strain>
    </source>
</reference>
<comment type="caution">
    <text evidence="1">The sequence shown here is derived from an EMBL/GenBank/DDBJ whole genome shotgun (WGS) entry which is preliminary data.</text>
</comment>
<dbReference type="Proteomes" id="UP000006034">
    <property type="component" value="Unassembled WGS sequence"/>
</dbReference>
<name>E5Y8Y7_BILW3</name>
<dbReference type="GeneID" id="78084944"/>
<dbReference type="RefSeq" id="WP_005028659.1">
    <property type="nucleotide sequence ID" value="NZ_KE150238.1"/>
</dbReference>
<proteinExistence type="predicted"/>
<keyword evidence="2" id="KW-1185">Reference proteome</keyword>
<reference evidence="1 2" key="1">
    <citation type="submission" date="2010-10" db="EMBL/GenBank/DDBJ databases">
        <authorList>
            <consortium name="The Broad Institute Genome Sequencing Platform"/>
            <person name="Ward D."/>
            <person name="Earl A."/>
            <person name="Feldgarden M."/>
            <person name="Young S.K."/>
            <person name="Gargeya S."/>
            <person name="Zeng Q."/>
            <person name="Alvarado L."/>
            <person name="Berlin A."/>
            <person name="Bochicchio J."/>
            <person name="Chapman S.B."/>
            <person name="Chen Z."/>
            <person name="Freedman E."/>
            <person name="Gellesch M."/>
            <person name="Goldberg J."/>
            <person name="Griggs A."/>
            <person name="Gujja S."/>
            <person name="Heilman E."/>
            <person name="Heiman D."/>
            <person name="Howarth C."/>
            <person name="Mehta T."/>
            <person name="Neiman D."/>
            <person name="Pearson M."/>
            <person name="Roberts A."/>
            <person name="Saif S."/>
            <person name="Shea T."/>
            <person name="Shenoy N."/>
            <person name="Sisk P."/>
            <person name="Stolte C."/>
            <person name="Sykes S."/>
            <person name="White J."/>
            <person name="Yandava C."/>
            <person name="Allen-Vercoe E."/>
            <person name="Sibley C."/>
            <person name="Ambrose C.E."/>
            <person name="Strauss J."/>
            <person name="Daigneault M."/>
            <person name="Haas B."/>
            <person name="Nusbaum C."/>
            <person name="Birren B."/>
        </authorList>
    </citation>
    <scope>NUCLEOTIDE SEQUENCE [LARGE SCALE GENOMIC DNA]</scope>
    <source>
        <strain evidence="1 2">3_1_6</strain>
    </source>
</reference>
<accession>E5Y8Y7</accession>